<evidence type="ECO:0000313" key="1">
    <source>
        <dbReference type="EMBL" id="GAD47696.1"/>
    </source>
</evidence>
<sequence length="458" mass="48317">MANQFLNAQEYANVMLKMTKNALVTGKLVDGELKNEVTDENGLSVSTKRPPRFAPNDSSAMSAALAAQDIVTGSVNVAVDQYAKVHVSVGDIEYVQSFNELMKNATMKAAASTLAHQFDSHLQKQVAKFSSYIGDTTTDWATPAEFAADAGLAIQSPAQFNRVHTRLMDLGVPNSDINSTVLFNDGEKIRGSLIGGSIDGTNKSALERIKIPVLSEIDAYATQQCPSLATGTRVSALTSLIDNGTLSVNYRDVKNTMVQTIHIDGQASGVTIKTGEKITIAGVYAYDWRNQVALPYLQTFVVLGGASTASGSVPTTSPLGTAITTDANGDVDLIISPPIIVPGTNDGVSTLANTAFATCSAAAVDGAAVTHLGPTSASTPYTRRFRAAWHKSAIKLVSAKLHTPFTGESSFANDPETGISIRYWRGSDISTGAHIHRWDAIFGAVNADPLMGAEISGS</sequence>
<keyword evidence="2" id="KW-1185">Reference proteome</keyword>
<reference evidence="1 2" key="1">
    <citation type="submission" date="2013-09" db="EMBL/GenBank/DDBJ databases">
        <title>Whole genome shotgun sequence of Novosphingobium tardaugens NBRC 16725.</title>
        <authorList>
            <person name="Isaki S."/>
            <person name="Hosoyama A."/>
            <person name="Tsuchikane K."/>
            <person name="Katsumata H."/>
            <person name="Ando Y."/>
            <person name="Yamazaki S."/>
            <person name="Fujita N."/>
        </authorList>
    </citation>
    <scope>NUCLEOTIDE SEQUENCE [LARGE SCALE GENOMIC DNA]</scope>
    <source>
        <strain evidence="1 2">NBRC 16725</strain>
    </source>
</reference>
<dbReference type="Proteomes" id="UP000016568">
    <property type="component" value="Unassembled WGS sequence"/>
</dbReference>
<protein>
    <submittedName>
        <fullName evidence="1">Uncharacterized protein</fullName>
    </submittedName>
</protein>
<dbReference type="AlphaFoldDB" id="U2Y3U9"/>
<dbReference type="RefSeq" id="WP_021688603.1">
    <property type="nucleotide sequence ID" value="NZ_BASZ01000001.1"/>
</dbReference>
<dbReference type="OrthoDB" id="1867599at2"/>
<gene>
    <name evidence="1" type="ORF">NT2_01_04690</name>
</gene>
<dbReference type="EMBL" id="BASZ01000001">
    <property type="protein sequence ID" value="GAD47696.1"/>
    <property type="molecule type" value="Genomic_DNA"/>
</dbReference>
<dbReference type="InterPro" id="IPR024659">
    <property type="entry name" value="Phage_coat_Gp5"/>
</dbReference>
<evidence type="ECO:0000313" key="2">
    <source>
        <dbReference type="Proteomes" id="UP000016568"/>
    </source>
</evidence>
<proteinExistence type="predicted"/>
<dbReference type="eggNOG" id="ENOG502Z8C1">
    <property type="taxonomic scope" value="Bacteria"/>
</dbReference>
<dbReference type="Pfam" id="PF11651">
    <property type="entry name" value="P22_CoatProtein"/>
    <property type="match status" value="1"/>
</dbReference>
<comment type="caution">
    <text evidence="1">The sequence shown here is derived from an EMBL/GenBank/DDBJ whole genome shotgun (WGS) entry which is preliminary data.</text>
</comment>
<organism evidence="1 2">
    <name type="scientific">Caenibius tardaugens NBRC 16725</name>
    <dbReference type="NCBI Taxonomy" id="1219035"/>
    <lineage>
        <taxon>Bacteria</taxon>
        <taxon>Pseudomonadati</taxon>
        <taxon>Pseudomonadota</taxon>
        <taxon>Alphaproteobacteria</taxon>
        <taxon>Sphingomonadales</taxon>
        <taxon>Erythrobacteraceae</taxon>
        <taxon>Caenibius</taxon>
    </lineage>
</organism>
<dbReference type="Gene3D" id="2.40.30.240">
    <property type="match status" value="1"/>
</dbReference>
<name>U2Y3U9_9SPHN</name>
<accession>U2Y3U9</accession>
<dbReference type="KEGG" id="ntd:EGO55_14800"/>